<dbReference type="Pfam" id="PF00395">
    <property type="entry name" value="SLH"/>
    <property type="match status" value="2"/>
</dbReference>
<reference evidence="2 3" key="1">
    <citation type="journal article" date="2022" name="Front. Microbiol.">
        <title>High genomic differentiation and limited gene flow indicate recent cryptic speciation within the genus Laspinema (cyanobacteria).</title>
        <authorList>
            <person name="Stanojkovic A."/>
            <person name="Skoupy S."/>
            <person name="Skaloud P."/>
            <person name="Dvorak P."/>
        </authorList>
    </citation>
    <scope>NUCLEOTIDE SEQUENCE [LARGE SCALE GENOMIC DNA]</scope>
    <source>
        <strain evidence="2 3">D2a</strain>
    </source>
</reference>
<dbReference type="RefSeq" id="WP_368009334.1">
    <property type="nucleotide sequence ID" value="NZ_JAMXFF010000063.1"/>
</dbReference>
<evidence type="ECO:0000313" key="3">
    <source>
        <dbReference type="Proteomes" id="UP001525890"/>
    </source>
</evidence>
<sequence>MMPQTQSNQTPIERVFSMGWMSHSDDEVTFDATASVTRSELAQVLGKAFKLDQRSTAENPEISVQDMTGDRPDYAAIQIALKTGTMTVDSQGRFFPDRPVTRAEGLAIFAQAYGVFQLSEDAVTELLNEYPDAVDIPDWAKQAMATALQEGFVNSDRNQAIRPLEPMTRADLAHALIQYLEKQQNPAFVSEYL</sequence>
<dbReference type="InterPro" id="IPR001119">
    <property type="entry name" value="SLH_dom"/>
</dbReference>
<proteinExistence type="predicted"/>
<dbReference type="Proteomes" id="UP001525890">
    <property type="component" value="Unassembled WGS sequence"/>
</dbReference>
<dbReference type="PROSITE" id="PS51272">
    <property type="entry name" value="SLH"/>
    <property type="match status" value="2"/>
</dbReference>
<dbReference type="EMBL" id="JAMXFF010000063">
    <property type="protein sequence ID" value="MCT7969895.1"/>
    <property type="molecule type" value="Genomic_DNA"/>
</dbReference>
<name>A0ABT2MYR2_9CYAN</name>
<protein>
    <submittedName>
        <fullName evidence="2">S-layer homology domain-containing protein</fullName>
    </submittedName>
</protein>
<comment type="caution">
    <text evidence="2">The sequence shown here is derived from an EMBL/GenBank/DDBJ whole genome shotgun (WGS) entry which is preliminary data.</text>
</comment>
<evidence type="ECO:0000313" key="2">
    <source>
        <dbReference type="EMBL" id="MCT7969895.1"/>
    </source>
</evidence>
<accession>A0ABT2MYR2</accession>
<gene>
    <name evidence="2" type="ORF">NG799_26620</name>
</gene>
<feature type="domain" description="SLH" evidence="1">
    <location>
        <begin position="60"/>
        <end position="123"/>
    </location>
</feature>
<organism evidence="2 3">
    <name type="scientific">Laspinema palackyanum D2a</name>
    <dbReference type="NCBI Taxonomy" id="2953684"/>
    <lineage>
        <taxon>Bacteria</taxon>
        <taxon>Bacillati</taxon>
        <taxon>Cyanobacteriota</taxon>
        <taxon>Cyanophyceae</taxon>
        <taxon>Oscillatoriophycideae</taxon>
        <taxon>Oscillatoriales</taxon>
        <taxon>Laspinemataceae</taxon>
        <taxon>Laspinema</taxon>
        <taxon>Laspinema palackyanum</taxon>
    </lineage>
</organism>
<keyword evidence="3" id="KW-1185">Reference proteome</keyword>
<feature type="domain" description="SLH" evidence="1">
    <location>
        <begin position="127"/>
        <end position="190"/>
    </location>
</feature>
<evidence type="ECO:0000259" key="1">
    <source>
        <dbReference type="PROSITE" id="PS51272"/>
    </source>
</evidence>